<keyword evidence="2" id="KW-0813">Transport</keyword>
<dbReference type="InterPro" id="IPR024961">
    <property type="entry name" value="T2SS_GspC_N"/>
</dbReference>
<accession>A0A157QKR2</accession>
<evidence type="ECO:0000256" key="4">
    <source>
        <dbReference type="ARBA" id="ARBA00022519"/>
    </source>
</evidence>
<dbReference type="GO" id="GO:0015031">
    <property type="term" value="P:protein transport"/>
    <property type="evidence" value="ECO:0007669"/>
    <property type="project" value="UniProtKB-KW"/>
</dbReference>
<sequence>MSMSVPSLASALGIALTIGALGLWGYRLAAPLPQPAPAVAVVKPADDGQVDGIAQWLAPGPQKVDVKVVGALIAGANSGAVLSVNGSPPRAYAVGESLAQSVVLDRIDVDAVVLDQEGKAVRLPMPVLPVLPERGIVPATAD</sequence>
<dbReference type="Gene3D" id="2.30.30.830">
    <property type="match status" value="1"/>
</dbReference>
<dbReference type="GO" id="GO:0005886">
    <property type="term" value="C:plasma membrane"/>
    <property type="evidence" value="ECO:0007669"/>
    <property type="project" value="UniProtKB-SubCell"/>
</dbReference>
<evidence type="ECO:0000313" key="11">
    <source>
        <dbReference type="Proteomes" id="UP000077037"/>
    </source>
</evidence>
<reference evidence="10 11" key="1">
    <citation type="submission" date="2016-03" db="EMBL/GenBank/DDBJ databases">
        <authorList>
            <consortium name="Pathogen Informatics"/>
        </authorList>
    </citation>
    <scope>NUCLEOTIDE SEQUENCE [LARGE SCALE GENOMIC DNA]</scope>
    <source>
        <strain evidence="10 11">NCTC13364</strain>
    </source>
</reference>
<evidence type="ECO:0000256" key="7">
    <source>
        <dbReference type="ARBA" id="ARBA00022989"/>
    </source>
</evidence>
<evidence type="ECO:0000256" key="1">
    <source>
        <dbReference type="ARBA" id="ARBA00004533"/>
    </source>
</evidence>
<evidence type="ECO:0000313" key="10">
    <source>
        <dbReference type="EMBL" id="SAI46204.1"/>
    </source>
</evidence>
<dbReference type="Proteomes" id="UP000077037">
    <property type="component" value="Unassembled WGS sequence"/>
</dbReference>
<keyword evidence="4" id="KW-0997">Cell inner membrane</keyword>
<name>A0A157QKR2_9BORD</name>
<feature type="domain" description="Type II secretion system protein GspC N-terminal" evidence="9">
    <location>
        <begin position="74"/>
        <end position="124"/>
    </location>
</feature>
<keyword evidence="8" id="KW-0472">Membrane</keyword>
<keyword evidence="3" id="KW-1003">Cell membrane</keyword>
<dbReference type="Pfam" id="PF11356">
    <property type="entry name" value="T2SSC"/>
    <property type="match status" value="1"/>
</dbReference>
<gene>
    <name evidence="10" type="primary">gspC_2</name>
    <name evidence="10" type="ORF">SAMEA1982600_03662</name>
</gene>
<dbReference type="EMBL" id="FKBS01000025">
    <property type="protein sequence ID" value="SAI46204.1"/>
    <property type="molecule type" value="Genomic_DNA"/>
</dbReference>
<evidence type="ECO:0000256" key="3">
    <source>
        <dbReference type="ARBA" id="ARBA00022475"/>
    </source>
</evidence>
<comment type="subcellular location">
    <subcellularLocation>
        <location evidence="1">Cell inner membrane</location>
    </subcellularLocation>
</comment>
<evidence type="ECO:0000256" key="6">
    <source>
        <dbReference type="ARBA" id="ARBA00022927"/>
    </source>
</evidence>
<evidence type="ECO:0000256" key="5">
    <source>
        <dbReference type="ARBA" id="ARBA00022692"/>
    </source>
</evidence>
<keyword evidence="7" id="KW-1133">Transmembrane helix</keyword>
<evidence type="ECO:0000259" key="9">
    <source>
        <dbReference type="Pfam" id="PF11356"/>
    </source>
</evidence>
<protein>
    <submittedName>
        <fullName evidence="10">General secretion pathway protein C</fullName>
    </submittedName>
</protein>
<organism evidence="10 11">
    <name type="scientific">Bordetella ansorpii</name>
    <dbReference type="NCBI Taxonomy" id="288768"/>
    <lineage>
        <taxon>Bacteria</taxon>
        <taxon>Pseudomonadati</taxon>
        <taxon>Pseudomonadota</taxon>
        <taxon>Betaproteobacteria</taxon>
        <taxon>Burkholderiales</taxon>
        <taxon>Alcaligenaceae</taxon>
        <taxon>Bordetella</taxon>
    </lineage>
</organism>
<proteinExistence type="predicted"/>
<evidence type="ECO:0000256" key="8">
    <source>
        <dbReference type="ARBA" id="ARBA00023136"/>
    </source>
</evidence>
<keyword evidence="5" id="KW-0812">Transmembrane</keyword>
<keyword evidence="6" id="KW-0653">Protein transport</keyword>
<dbReference type="AlphaFoldDB" id="A0A157QKR2"/>
<evidence type="ECO:0000256" key="2">
    <source>
        <dbReference type="ARBA" id="ARBA00022448"/>
    </source>
</evidence>